<name>A0A5A7PQS7_STRAF</name>
<dbReference type="AlphaFoldDB" id="A0A5A7PQS7"/>
<protein>
    <submittedName>
        <fullName evidence="2">Histidinol dehydrogenase</fullName>
    </submittedName>
</protein>
<gene>
    <name evidence="2" type="ORF">STAS_11074</name>
</gene>
<reference evidence="3" key="1">
    <citation type="journal article" date="2019" name="Curr. Biol.">
        <title>Genome Sequence of Striga asiatica Provides Insight into the Evolution of Plant Parasitism.</title>
        <authorList>
            <person name="Yoshida S."/>
            <person name="Kim S."/>
            <person name="Wafula E.K."/>
            <person name="Tanskanen J."/>
            <person name="Kim Y.M."/>
            <person name="Honaas L."/>
            <person name="Yang Z."/>
            <person name="Spallek T."/>
            <person name="Conn C.E."/>
            <person name="Ichihashi Y."/>
            <person name="Cheong K."/>
            <person name="Cui S."/>
            <person name="Der J.P."/>
            <person name="Gundlach H."/>
            <person name="Jiao Y."/>
            <person name="Hori C."/>
            <person name="Ishida J.K."/>
            <person name="Kasahara H."/>
            <person name="Kiba T."/>
            <person name="Kim M.S."/>
            <person name="Koo N."/>
            <person name="Laohavisit A."/>
            <person name="Lee Y.H."/>
            <person name="Lumba S."/>
            <person name="McCourt P."/>
            <person name="Mortimer J.C."/>
            <person name="Mutuku J.M."/>
            <person name="Nomura T."/>
            <person name="Sasaki-Sekimoto Y."/>
            <person name="Seto Y."/>
            <person name="Wang Y."/>
            <person name="Wakatake T."/>
            <person name="Sakakibara H."/>
            <person name="Demura T."/>
            <person name="Yamaguchi S."/>
            <person name="Yoneyama K."/>
            <person name="Manabe R.I."/>
            <person name="Nelson D.C."/>
            <person name="Schulman A.H."/>
            <person name="Timko M.P."/>
            <person name="dePamphilis C.W."/>
            <person name="Choi D."/>
            <person name="Shirasu K."/>
        </authorList>
    </citation>
    <scope>NUCLEOTIDE SEQUENCE [LARGE SCALE GENOMIC DNA]</scope>
    <source>
        <strain evidence="3">cv. UVA1</strain>
    </source>
</reference>
<accession>A0A5A7PQS7</accession>
<evidence type="ECO:0000313" key="2">
    <source>
        <dbReference type="EMBL" id="GER34812.1"/>
    </source>
</evidence>
<dbReference type="EMBL" id="BKCP01004960">
    <property type="protein sequence ID" value="GER34812.1"/>
    <property type="molecule type" value="Genomic_DNA"/>
</dbReference>
<organism evidence="2 3">
    <name type="scientific">Striga asiatica</name>
    <name type="common">Asiatic witchweed</name>
    <name type="synonym">Buchnera asiatica</name>
    <dbReference type="NCBI Taxonomy" id="4170"/>
    <lineage>
        <taxon>Eukaryota</taxon>
        <taxon>Viridiplantae</taxon>
        <taxon>Streptophyta</taxon>
        <taxon>Embryophyta</taxon>
        <taxon>Tracheophyta</taxon>
        <taxon>Spermatophyta</taxon>
        <taxon>Magnoliopsida</taxon>
        <taxon>eudicotyledons</taxon>
        <taxon>Gunneridae</taxon>
        <taxon>Pentapetalae</taxon>
        <taxon>asterids</taxon>
        <taxon>lamiids</taxon>
        <taxon>Lamiales</taxon>
        <taxon>Orobanchaceae</taxon>
        <taxon>Buchnereae</taxon>
        <taxon>Striga</taxon>
    </lineage>
</organism>
<proteinExistence type="predicted"/>
<feature type="compositionally biased region" description="Polar residues" evidence="1">
    <location>
        <begin position="1"/>
        <end position="19"/>
    </location>
</feature>
<keyword evidence="3" id="KW-1185">Reference proteome</keyword>
<comment type="caution">
    <text evidence="2">The sequence shown here is derived from an EMBL/GenBank/DDBJ whole genome shotgun (WGS) entry which is preliminary data.</text>
</comment>
<dbReference type="OrthoDB" id="1734798at2759"/>
<dbReference type="Proteomes" id="UP000325081">
    <property type="component" value="Unassembled WGS sequence"/>
</dbReference>
<evidence type="ECO:0000256" key="1">
    <source>
        <dbReference type="SAM" id="MobiDB-lite"/>
    </source>
</evidence>
<feature type="region of interest" description="Disordered" evidence="1">
    <location>
        <begin position="1"/>
        <end position="24"/>
    </location>
</feature>
<sequence>MVMLTSHQQPLHGSRSASETVGDKLHRRKENNPDHQLRPLNDPATVSVAELQLLALAGLRLLPGRRRWQHPLPLLLLVADPSGPGLQVPHLPQVQPHRAGPERVRLGRAAPVFLIGGPESAHEGVEAAPRLPERTGAGRWRVGLAEKRAAGHVDLGLPELVEVAEELEHVGPTAAAEVEGRPVVAEVLPERVPVTPLLAFVPAWGGGPRPSDFRINCCWIKVD</sequence>
<evidence type="ECO:0000313" key="3">
    <source>
        <dbReference type="Proteomes" id="UP000325081"/>
    </source>
</evidence>